<protein>
    <recommendedName>
        <fullName evidence="1">Glycosyltransferase 2-like domain-containing protein</fullName>
    </recommendedName>
</protein>
<dbReference type="EMBL" id="BART01037683">
    <property type="protein sequence ID" value="GAH09985.1"/>
    <property type="molecule type" value="Genomic_DNA"/>
</dbReference>
<feature type="domain" description="Glycosyltransferase 2-like" evidence="1">
    <location>
        <begin position="4"/>
        <end position="54"/>
    </location>
</feature>
<dbReference type="InterPro" id="IPR001173">
    <property type="entry name" value="Glyco_trans_2-like"/>
</dbReference>
<dbReference type="Pfam" id="PF00535">
    <property type="entry name" value="Glycos_transf_2"/>
    <property type="match status" value="1"/>
</dbReference>
<feature type="non-terminal residue" evidence="2">
    <location>
        <position position="1"/>
    </location>
</feature>
<organism evidence="2">
    <name type="scientific">marine sediment metagenome</name>
    <dbReference type="NCBI Taxonomy" id="412755"/>
    <lineage>
        <taxon>unclassified sequences</taxon>
        <taxon>metagenomes</taxon>
        <taxon>ecological metagenomes</taxon>
    </lineage>
</organism>
<comment type="caution">
    <text evidence="2">The sequence shown here is derived from an EMBL/GenBank/DDBJ whole genome shotgun (WGS) entry which is preliminary data.</text>
</comment>
<gene>
    <name evidence="2" type="ORF">S01H4_62914</name>
</gene>
<proteinExistence type="predicted"/>
<evidence type="ECO:0000313" key="2">
    <source>
        <dbReference type="EMBL" id="GAH09985.1"/>
    </source>
</evidence>
<dbReference type="SUPFAM" id="SSF53448">
    <property type="entry name" value="Nucleotide-diphospho-sugar transferases"/>
    <property type="match status" value="1"/>
</dbReference>
<dbReference type="AlphaFoldDB" id="X1DP33"/>
<reference evidence="2" key="1">
    <citation type="journal article" date="2014" name="Front. Microbiol.">
        <title>High frequency of phylogenetically diverse reductive dehalogenase-homologous genes in deep subseafloor sedimentary metagenomes.</title>
        <authorList>
            <person name="Kawai M."/>
            <person name="Futagami T."/>
            <person name="Toyoda A."/>
            <person name="Takaki Y."/>
            <person name="Nishi S."/>
            <person name="Hori S."/>
            <person name="Arai W."/>
            <person name="Tsubouchi T."/>
            <person name="Morono Y."/>
            <person name="Uchiyama I."/>
            <person name="Ito T."/>
            <person name="Fujiyama A."/>
            <person name="Inagaki F."/>
            <person name="Takami H."/>
        </authorList>
    </citation>
    <scope>NUCLEOTIDE SEQUENCE</scope>
    <source>
        <strain evidence="2">Expedition CK06-06</strain>
    </source>
</reference>
<dbReference type="PANTHER" id="PTHR43646:SF6">
    <property type="entry name" value="PRE-MYCOFACTOCIN GLYCOSYLTRANSFERASE"/>
    <property type="match status" value="1"/>
</dbReference>
<feature type="non-terminal residue" evidence="2">
    <location>
        <position position="148"/>
    </location>
</feature>
<evidence type="ECO:0000259" key="1">
    <source>
        <dbReference type="Pfam" id="PF00535"/>
    </source>
</evidence>
<sequence>GTNISEARQIGAEAAGGGIIVTTDADSVPPPGWLEKLLRHFSDPTVVAVGGPVRALNPGVVPNLYASGLSAATNMGLFVGFNMAYRKDPMLAAGGYANVRQGEDWELATRLRRYGRLVFDPEAYVYTDVPFNRQLEFAAIATNAGILT</sequence>
<accession>X1DP33</accession>
<name>X1DP33_9ZZZZ</name>
<dbReference type="Gene3D" id="3.90.550.10">
    <property type="entry name" value="Spore Coat Polysaccharide Biosynthesis Protein SpsA, Chain A"/>
    <property type="match status" value="1"/>
</dbReference>
<dbReference type="InterPro" id="IPR029044">
    <property type="entry name" value="Nucleotide-diphossugar_trans"/>
</dbReference>
<dbReference type="PANTHER" id="PTHR43646">
    <property type="entry name" value="GLYCOSYLTRANSFERASE"/>
    <property type="match status" value="1"/>
</dbReference>